<evidence type="ECO:0000256" key="2">
    <source>
        <dbReference type="SAM" id="Phobius"/>
    </source>
</evidence>
<organism evidence="3 4">
    <name type="scientific">Oceanobacillus jeddahense</name>
    <dbReference type="NCBI Taxonomy" id="1462527"/>
    <lineage>
        <taxon>Bacteria</taxon>
        <taxon>Bacillati</taxon>
        <taxon>Bacillota</taxon>
        <taxon>Bacilli</taxon>
        <taxon>Bacillales</taxon>
        <taxon>Bacillaceae</taxon>
        <taxon>Oceanobacillus</taxon>
    </lineage>
</organism>
<feature type="transmembrane region" description="Helical" evidence="2">
    <location>
        <begin position="282"/>
        <end position="302"/>
    </location>
</feature>
<feature type="compositionally biased region" description="Basic and acidic residues" evidence="1">
    <location>
        <begin position="68"/>
        <end position="91"/>
    </location>
</feature>
<feature type="transmembrane region" description="Helical" evidence="2">
    <location>
        <begin position="525"/>
        <end position="544"/>
    </location>
</feature>
<gene>
    <name evidence="3" type="ORF">NP439_19980</name>
</gene>
<accession>A0ABY5JPS1</accession>
<keyword evidence="2" id="KW-0472">Membrane</keyword>
<feature type="transmembrane region" description="Helical" evidence="2">
    <location>
        <begin position="308"/>
        <end position="325"/>
    </location>
</feature>
<feature type="region of interest" description="Disordered" evidence="1">
    <location>
        <begin position="128"/>
        <end position="154"/>
    </location>
</feature>
<feature type="transmembrane region" description="Helical" evidence="2">
    <location>
        <begin position="985"/>
        <end position="1005"/>
    </location>
</feature>
<feature type="transmembrane region" description="Helical" evidence="2">
    <location>
        <begin position="1096"/>
        <end position="1113"/>
    </location>
</feature>
<feature type="transmembrane region" description="Helical" evidence="2">
    <location>
        <begin position="191"/>
        <end position="210"/>
    </location>
</feature>
<feature type="transmembrane region" description="Helical" evidence="2">
    <location>
        <begin position="365"/>
        <end position="385"/>
    </location>
</feature>
<feature type="transmembrane region" description="Helical" evidence="2">
    <location>
        <begin position="827"/>
        <end position="849"/>
    </location>
</feature>
<sequence length="1216" mass="140225">MMTTKFSNNLITNKVSFTLKRGVDVISNAKNRAQILQEELIELLKRDLISMEDYKRILTAHQEYAKQIDKSKDGAVREDAQDKAASKERYQAAEQNQPDETESSSPQPESTPVKKQVTRFFQGNKDKKEWLSTPEEQETAKQKKEKPVREPKTAEQIRERNITWLLILGVSFLLISGLVVATSTWDQMGAMLKVATLLGVSIFFLALSGLSSRFLKIEKTAFAFLTLGSLLLPIAIIGIGFFGLFGDYLTLTGEGRYWLGILCTLVPLPLYAWNAYRTKAKLFVWIFYLFLSFFIGFFLAALQIPVDMFFFLMMLYNAALLVGDHRFRKAKKQVLQVFLYELPAYAQLNLIVSTLLMLFVYNQEVFYSFNVLLTAFLYMAMVFVYQTKGYQFVFVALFAYGIYQLTENSILYTADSLIYALMGVAYLGFAYVMRKDSFASNVFYYTSGIISGFAFLYISFQGLIIRADGSSWFMLLAYIVIAGTYVYLAEVTKRGVFRWIAPAFFIAVGIQFWSLMIRPYFPESILNFMFFYTIALFLFIGFQSRIPYMQAIGKSMYFWFIPVLGITILLKLFMLEFVEVAVMLALTGAVALYMTFASTKPLEKRVTAWAVPLNWLLAMYILYFEFTERSYVYRSQLDLPFQLAAAGLILLGISLIWKQRKQQELTRTTFYTGQGSYLLAILLLFADFAGDEIAVRPLILFMGIGVMYWLVRFTGKPLYWSLVAAVSLGFYVSLRSTFSIDTFEGFVWFMLGLPILFLAVERYLGKFDVHLKPYFFYFAQAVLLFFVFIIAGDSVIQPVLYPAVWLVPLVVYVYTAWAREKEWEIKVALYAGFLMLIGGVPAFISYYEWMTDVSFVYAWLITGILMIAVWLAAPVVWKRRMEYFFIPYMNLVLGMGVFLSVVEEFWQLVCFAGLVVVNVYFLHMRKWTLYLVVPLFFSIYLWRVQGIFEESMELWLIYCIGFGILAVAGRYIFSKLYIIQKGSVQAIDWYSLMALAYLVFALNWARELDTVWLTVITQVLFASWFFLQMDRVGNRMLQKLFVTIGGVACLAPYYLVLDYYISAIPEVLYAELQALPVLALAIILSKKTWHEYESLMRHVQTVLLIIVTVYLIADAMQSATIMDALIIGILSIVSLLAGMRYQLKSYFFVGIGTLLFNVIYQTRPYWGNLPWWAYLLIAGVLFISIASYNEWKKQQDGEGKIEKKLKQMITRFKEWN</sequence>
<evidence type="ECO:0008006" key="5">
    <source>
        <dbReference type="Google" id="ProtNLM"/>
    </source>
</evidence>
<feature type="transmembrane region" description="Helical" evidence="2">
    <location>
        <begin position="162"/>
        <end position="185"/>
    </location>
</feature>
<feature type="transmembrane region" description="Helical" evidence="2">
    <location>
        <begin position="556"/>
        <end position="574"/>
    </location>
</feature>
<feature type="transmembrane region" description="Helical" evidence="2">
    <location>
        <begin position="337"/>
        <end position="359"/>
    </location>
</feature>
<protein>
    <recommendedName>
        <fullName evidence="5">DUF2157 domain-containing protein</fullName>
    </recommendedName>
</protein>
<feature type="transmembrane region" description="Helical" evidence="2">
    <location>
        <begin position="471"/>
        <end position="489"/>
    </location>
</feature>
<feature type="transmembrane region" description="Helical" evidence="2">
    <location>
        <begin position="718"/>
        <end position="734"/>
    </location>
</feature>
<feature type="transmembrane region" description="Helical" evidence="2">
    <location>
        <begin position="954"/>
        <end position="973"/>
    </location>
</feature>
<keyword evidence="4" id="KW-1185">Reference proteome</keyword>
<feature type="transmembrane region" description="Helical" evidence="2">
    <location>
        <begin position="417"/>
        <end position="433"/>
    </location>
</feature>
<feature type="transmembrane region" description="Helical" evidence="2">
    <location>
        <begin position="1040"/>
        <end position="1061"/>
    </location>
</feature>
<name>A0ABY5JPS1_9BACI</name>
<feature type="transmembrane region" description="Helical" evidence="2">
    <location>
        <begin position="1067"/>
        <end position="1084"/>
    </location>
</feature>
<feature type="transmembrane region" description="Helical" evidence="2">
    <location>
        <begin position="1145"/>
        <end position="1163"/>
    </location>
</feature>
<feature type="transmembrane region" description="Helical" evidence="2">
    <location>
        <begin position="798"/>
        <end position="815"/>
    </location>
</feature>
<feature type="region of interest" description="Disordered" evidence="1">
    <location>
        <begin position="68"/>
        <end position="115"/>
    </location>
</feature>
<dbReference type="Proteomes" id="UP001059773">
    <property type="component" value="Chromosome"/>
</dbReference>
<feature type="transmembrane region" description="Helical" evidence="2">
    <location>
        <begin position="442"/>
        <end position="465"/>
    </location>
</feature>
<feature type="transmembrane region" description="Helical" evidence="2">
    <location>
        <begin position="905"/>
        <end position="922"/>
    </location>
</feature>
<feature type="transmembrane region" description="Helical" evidence="2">
    <location>
        <begin position="746"/>
        <end position="765"/>
    </location>
</feature>
<feature type="transmembrane region" description="Helical" evidence="2">
    <location>
        <begin position="774"/>
        <end position="792"/>
    </location>
</feature>
<evidence type="ECO:0000313" key="4">
    <source>
        <dbReference type="Proteomes" id="UP001059773"/>
    </source>
</evidence>
<feature type="transmembrane region" description="Helical" evidence="2">
    <location>
        <begin position="496"/>
        <end position="513"/>
    </location>
</feature>
<feature type="transmembrane region" description="Helical" evidence="2">
    <location>
        <begin position="392"/>
        <end position="411"/>
    </location>
</feature>
<feature type="transmembrane region" description="Helical" evidence="2">
    <location>
        <begin position="580"/>
        <end position="599"/>
    </location>
</feature>
<feature type="transmembrane region" description="Helical" evidence="2">
    <location>
        <begin position="855"/>
        <end position="876"/>
    </location>
</feature>
<feature type="compositionally biased region" description="Basic and acidic residues" evidence="1">
    <location>
        <begin position="138"/>
        <end position="154"/>
    </location>
</feature>
<feature type="transmembrane region" description="Helical" evidence="2">
    <location>
        <begin position="883"/>
        <end position="899"/>
    </location>
</feature>
<reference evidence="3" key="1">
    <citation type="submission" date="2022-07" db="EMBL/GenBank/DDBJ databases">
        <title>FELIX.</title>
        <authorList>
            <person name="Wan K.H."/>
            <person name="Park S."/>
            <person name="Lawrence Q."/>
            <person name="Eichenberger J.P."/>
            <person name="Booth B.W."/>
            <person name="Piaggio A.J."/>
            <person name="Chandler J.C."/>
            <person name="Franklin A.B."/>
            <person name="Celniker S.E."/>
        </authorList>
    </citation>
    <scope>NUCLEOTIDE SEQUENCE</scope>
    <source>
        <strain evidence="3">QA-1986 374</strain>
    </source>
</reference>
<evidence type="ECO:0000313" key="3">
    <source>
        <dbReference type="EMBL" id="UUI02293.1"/>
    </source>
</evidence>
<feature type="transmembrane region" description="Helical" evidence="2">
    <location>
        <begin position="1011"/>
        <end position="1028"/>
    </location>
</feature>
<feature type="transmembrane region" description="Helical" evidence="2">
    <location>
        <begin position="694"/>
        <end position="711"/>
    </location>
</feature>
<feature type="transmembrane region" description="Helical" evidence="2">
    <location>
        <begin position="669"/>
        <end position="688"/>
    </location>
</feature>
<feature type="transmembrane region" description="Helical" evidence="2">
    <location>
        <begin position="639"/>
        <end position="657"/>
    </location>
</feature>
<dbReference type="EMBL" id="CP101914">
    <property type="protein sequence ID" value="UUI02293.1"/>
    <property type="molecule type" value="Genomic_DNA"/>
</dbReference>
<feature type="transmembrane region" description="Helical" evidence="2">
    <location>
        <begin position="1119"/>
        <end position="1138"/>
    </location>
</feature>
<feature type="transmembrane region" description="Helical" evidence="2">
    <location>
        <begin position="257"/>
        <end position="275"/>
    </location>
</feature>
<feature type="transmembrane region" description="Helical" evidence="2">
    <location>
        <begin position="1169"/>
        <end position="1188"/>
    </location>
</feature>
<keyword evidence="2" id="KW-1133">Transmembrane helix</keyword>
<feature type="transmembrane region" description="Helical" evidence="2">
    <location>
        <begin position="929"/>
        <end position="948"/>
    </location>
</feature>
<feature type="transmembrane region" description="Helical" evidence="2">
    <location>
        <begin position="222"/>
        <end position="245"/>
    </location>
</feature>
<feature type="transmembrane region" description="Helical" evidence="2">
    <location>
        <begin position="606"/>
        <end position="624"/>
    </location>
</feature>
<evidence type="ECO:0000256" key="1">
    <source>
        <dbReference type="SAM" id="MobiDB-lite"/>
    </source>
</evidence>
<keyword evidence="2" id="KW-0812">Transmembrane</keyword>
<proteinExistence type="predicted"/>